<sequence>MWGFFKRKKPDKLSKEERIEIYFKEKEDVLRKSREVLSDFQFDFEFVSEDLQHVLFLDKLSRKIAYIQLSNAEKEPEIIELKRMNAFGIRYDSQ</sequence>
<gene>
    <name evidence="1" type="ORF">COF62_19725</name>
</gene>
<evidence type="ECO:0000313" key="1">
    <source>
        <dbReference type="EMBL" id="PHE10030.1"/>
    </source>
</evidence>
<dbReference type="AlphaFoldDB" id="A0AAP8F274"/>
<dbReference type="RefSeq" id="WP_097882085.1">
    <property type="nucleotide sequence ID" value="NZ_JBALNA010000031.1"/>
</dbReference>
<dbReference type="EMBL" id="NUSY01000030">
    <property type="protein sequence ID" value="PHE10030.1"/>
    <property type="molecule type" value="Genomic_DNA"/>
</dbReference>
<organism evidence="1 2">
    <name type="scientific">Bacillus toyonensis</name>
    <dbReference type="NCBI Taxonomy" id="155322"/>
    <lineage>
        <taxon>Bacteria</taxon>
        <taxon>Bacillati</taxon>
        <taxon>Bacillota</taxon>
        <taxon>Bacilli</taxon>
        <taxon>Bacillales</taxon>
        <taxon>Bacillaceae</taxon>
        <taxon>Bacillus</taxon>
        <taxon>Bacillus cereus group</taxon>
    </lineage>
</organism>
<evidence type="ECO:0000313" key="2">
    <source>
        <dbReference type="Proteomes" id="UP000224044"/>
    </source>
</evidence>
<name>A0AAP8F274_9BACI</name>
<accession>A0AAP8F274</accession>
<comment type="caution">
    <text evidence="1">The sequence shown here is derived from an EMBL/GenBank/DDBJ whole genome shotgun (WGS) entry which is preliminary data.</text>
</comment>
<reference evidence="1 2" key="1">
    <citation type="submission" date="2017-09" db="EMBL/GenBank/DDBJ databases">
        <title>Large-scale bioinformatics analysis of Bacillus genomes uncovers conserved roles of natural products in bacterial physiology.</title>
        <authorList>
            <consortium name="Agbiome Team Llc"/>
            <person name="Bleich R.M."/>
            <person name="Grubbs K.J."/>
            <person name="Santa Maria K.C."/>
            <person name="Allen S.E."/>
            <person name="Farag S."/>
            <person name="Shank E.A."/>
            <person name="Bowers A."/>
        </authorList>
    </citation>
    <scope>NUCLEOTIDE SEQUENCE [LARGE SCALE GENOMIC DNA]</scope>
    <source>
        <strain evidence="1 2">AFS042148</strain>
    </source>
</reference>
<dbReference type="Proteomes" id="UP000224044">
    <property type="component" value="Unassembled WGS sequence"/>
</dbReference>
<proteinExistence type="predicted"/>
<protein>
    <submittedName>
        <fullName evidence="1">Uncharacterized protein</fullName>
    </submittedName>
</protein>